<dbReference type="PROSITE" id="PS51549">
    <property type="entry name" value="DM13"/>
    <property type="match status" value="1"/>
</dbReference>
<dbReference type="InterPro" id="IPR019545">
    <property type="entry name" value="DM13_domain"/>
</dbReference>
<reference evidence="3" key="1">
    <citation type="submission" date="2017-09" db="EMBL/GenBank/DDBJ databases">
        <title>Depth-based differentiation of microbial function through sediment-hosted aquifers and enrichment of novel symbionts in the deep terrestrial subsurface.</title>
        <authorList>
            <person name="Probst A.J."/>
            <person name="Ladd B."/>
            <person name="Jarett J.K."/>
            <person name="Geller-Mcgrath D.E."/>
            <person name="Sieber C.M.K."/>
            <person name="Emerson J.B."/>
            <person name="Anantharaman K."/>
            <person name="Thomas B.C."/>
            <person name="Malmstrom R."/>
            <person name="Stieglmeier M."/>
            <person name="Klingl A."/>
            <person name="Woyke T."/>
            <person name="Ryan C.M."/>
            <person name="Banfield J.F."/>
        </authorList>
    </citation>
    <scope>NUCLEOTIDE SEQUENCE [LARGE SCALE GENOMIC DNA]</scope>
</reference>
<comment type="caution">
    <text evidence="2">The sequence shown here is derived from an EMBL/GenBank/DDBJ whole genome shotgun (WGS) entry which is preliminary data.</text>
</comment>
<feature type="domain" description="DM13" evidence="1">
    <location>
        <begin position="23"/>
        <end position="122"/>
    </location>
</feature>
<dbReference type="AlphaFoldDB" id="A0A2H0UHV8"/>
<gene>
    <name evidence="2" type="ORF">COU14_01390</name>
</gene>
<accession>A0A2H0UHV8</accession>
<dbReference type="Pfam" id="PF10517">
    <property type="entry name" value="DM13"/>
    <property type="match status" value="1"/>
</dbReference>
<dbReference type="EMBL" id="PFBG01000015">
    <property type="protein sequence ID" value="PIR85979.1"/>
    <property type="molecule type" value="Genomic_DNA"/>
</dbReference>
<organism evidence="2 3">
    <name type="scientific">Candidatus Kaiserbacteria bacterium CG10_big_fil_rev_8_21_14_0_10_44_10</name>
    <dbReference type="NCBI Taxonomy" id="1974606"/>
    <lineage>
        <taxon>Bacteria</taxon>
        <taxon>Candidatus Kaiseribacteriota</taxon>
    </lineage>
</organism>
<name>A0A2H0UHV8_9BACT</name>
<sequence length="122" mass="13783">MKAKLEVTNQEVQVGDVEVISEGPFSITGTTGHPARGEVEIIHSSEETLLYYTNYEGTNGPDLYIYLAKDLEARDYVDLGPQRGNKGNIVYNIPRGVDLREYKYILTWCKAFGVLFDYAEIK</sequence>
<proteinExistence type="predicted"/>
<evidence type="ECO:0000259" key="1">
    <source>
        <dbReference type="PROSITE" id="PS51549"/>
    </source>
</evidence>
<evidence type="ECO:0000313" key="3">
    <source>
        <dbReference type="Proteomes" id="UP000229612"/>
    </source>
</evidence>
<evidence type="ECO:0000313" key="2">
    <source>
        <dbReference type="EMBL" id="PIR85979.1"/>
    </source>
</evidence>
<dbReference type="Proteomes" id="UP000229612">
    <property type="component" value="Unassembled WGS sequence"/>
</dbReference>
<protein>
    <recommendedName>
        <fullName evidence="1">DM13 domain-containing protein</fullName>
    </recommendedName>
</protein>